<sequence length="199" mass="22859">MISEITEEKDDDSSCFINTEDQKKRVRQIIEHQKSLYWSSSSPSLSSSAASCSSFSSSHKSSSLLDLMKVGSTSLRRLFDMEHTSLAKHFQDYSGSPIIKSIPLWGSDTEDEIHDPWGSIRQIGNFSDPGLDEASKTASVSCRSDDFVSKDKKAKKSNPRLTRKKSFRRLPGFRVWRFRRFSFRLRLKRFRIMICGKIF</sequence>
<gene>
    <name evidence="1" type="ORF">DCAF_LOCUS1975</name>
</gene>
<keyword evidence="2" id="KW-1185">Reference proteome</keyword>
<dbReference type="AlphaFoldDB" id="A0AAV1QU84"/>
<evidence type="ECO:0000313" key="1">
    <source>
        <dbReference type="EMBL" id="CAK7324335.1"/>
    </source>
</evidence>
<evidence type="ECO:0000313" key="2">
    <source>
        <dbReference type="Proteomes" id="UP001314170"/>
    </source>
</evidence>
<dbReference type="EMBL" id="CAWUPB010000249">
    <property type="protein sequence ID" value="CAK7324335.1"/>
    <property type="molecule type" value="Genomic_DNA"/>
</dbReference>
<proteinExistence type="predicted"/>
<reference evidence="1 2" key="1">
    <citation type="submission" date="2024-01" db="EMBL/GenBank/DDBJ databases">
        <authorList>
            <person name="Waweru B."/>
        </authorList>
    </citation>
    <scope>NUCLEOTIDE SEQUENCE [LARGE SCALE GENOMIC DNA]</scope>
</reference>
<name>A0AAV1QU84_9ROSI</name>
<accession>A0AAV1QU84</accession>
<dbReference type="Proteomes" id="UP001314170">
    <property type="component" value="Unassembled WGS sequence"/>
</dbReference>
<comment type="caution">
    <text evidence="1">The sequence shown here is derived from an EMBL/GenBank/DDBJ whole genome shotgun (WGS) entry which is preliminary data.</text>
</comment>
<organism evidence="1 2">
    <name type="scientific">Dovyalis caffra</name>
    <dbReference type="NCBI Taxonomy" id="77055"/>
    <lineage>
        <taxon>Eukaryota</taxon>
        <taxon>Viridiplantae</taxon>
        <taxon>Streptophyta</taxon>
        <taxon>Embryophyta</taxon>
        <taxon>Tracheophyta</taxon>
        <taxon>Spermatophyta</taxon>
        <taxon>Magnoliopsida</taxon>
        <taxon>eudicotyledons</taxon>
        <taxon>Gunneridae</taxon>
        <taxon>Pentapetalae</taxon>
        <taxon>rosids</taxon>
        <taxon>fabids</taxon>
        <taxon>Malpighiales</taxon>
        <taxon>Salicaceae</taxon>
        <taxon>Flacourtieae</taxon>
        <taxon>Dovyalis</taxon>
    </lineage>
</organism>
<protein>
    <submittedName>
        <fullName evidence="1">Uncharacterized protein</fullName>
    </submittedName>
</protein>